<dbReference type="GO" id="GO:0005874">
    <property type="term" value="C:microtubule"/>
    <property type="evidence" value="ECO:0007669"/>
    <property type="project" value="UniProtKB-KW"/>
</dbReference>
<dbReference type="PANTHER" id="PTHR46372">
    <property type="entry name" value="PROTEIN WVD2-LIKE 3"/>
    <property type="match status" value="1"/>
</dbReference>
<gene>
    <name evidence="9" type="ORF">CTI12_AA420570</name>
</gene>
<evidence type="ECO:0000256" key="3">
    <source>
        <dbReference type="ARBA" id="ARBA00022490"/>
    </source>
</evidence>
<dbReference type="GO" id="GO:0000226">
    <property type="term" value="P:microtubule cytoskeleton organization"/>
    <property type="evidence" value="ECO:0007669"/>
    <property type="project" value="InterPro"/>
</dbReference>
<evidence type="ECO:0000256" key="2">
    <source>
        <dbReference type="ARBA" id="ARBA00005885"/>
    </source>
</evidence>
<evidence type="ECO:0000256" key="4">
    <source>
        <dbReference type="ARBA" id="ARBA00022701"/>
    </source>
</evidence>
<accession>A0A2U1M1M7</accession>
<comment type="subcellular location">
    <subcellularLocation>
        <location evidence="1">Cytoplasm</location>
        <location evidence="1">Cytoskeleton</location>
    </subcellularLocation>
</comment>
<feature type="compositionally biased region" description="Polar residues" evidence="7">
    <location>
        <begin position="294"/>
        <end position="312"/>
    </location>
</feature>
<evidence type="ECO:0000259" key="8">
    <source>
        <dbReference type="Pfam" id="PF06886"/>
    </source>
</evidence>
<feature type="region of interest" description="Disordered" evidence="7">
    <location>
        <begin position="233"/>
        <end position="277"/>
    </location>
</feature>
<feature type="domain" description="TPX2 C-terminal" evidence="8">
    <location>
        <begin position="176"/>
        <end position="245"/>
    </location>
</feature>
<comment type="caution">
    <text evidence="9">The sequence shown here is derived from an EMBL/GenBank/DDBJ whole genome shotgun (WGS) entry which is preliminary data.</text>
</comment>
<evidence type="ECO:0000256" key="5">
    <source>
        <dbReference type="ARBA" id="ARBA00023212"/>
    </source>
</evidence>
<evidence type="ECO:0000256" key="7">
    <source>
        <dbReference type="SAM" id="MobiDB-lite"/>
    </source>
</evidence>
<reference evidence="9 10" key="1">
    <citation type="journal article" date="2018" name="Mol. Plant">
        <title>The genome of Artemisia annua provides insight into the evolution of Asteraceae family and artemisinin biosynthesis.</title>
        <authorList>
            <person name="Shen Q."/>
            <person name="Zhang L."/>
            <person name="Liao Z."/>
            <person name="Wang S."/>
            <person name="Yan T."/>
            <person name="Shi P."/>
            <person name="Liu M."/>
            <person name="Fu X."/>
            <person name="Pan Q."/>
            <person name="Wang Y."/>
            <person name="Lv Z."/>
            <person name="Lu X."/>
            <person name="Zhang F."/>
            <person name="Jiang W."/>
            <person name="Ma Y."/>
            <person name="Chen M."/>
            <person name="Hao X."/>
            <person name="Li L."/>
            <person name="Tang Y."/>
            <person name="Lv G."/>
            <person name="Zhou Y."/>
            <person name="Sun X."/>
            <person name="Brodelius P.E."/>
            <person name="Rose J.K.C."/>
            <person name="Tang K."/>
        </authorList>
    </citation>
    <scope>NUCLEOTIDE SEQUENCE [LARGE SCALE GENOMIC DNA]</scope>
    <source>
        <strain evidence="10">cv. Huhao1</strain>
        <tissue evidence="9">Leaf</tissue>
    </source>
</reference>
<name>A0A2U1M1M7_ARTAN</name>
<dbReference type="Pfam" id="PF06886">
    <property type="entry name" value="TPX2"/>
    <property type="match status" value="1"/>
</dbReference>
<feature type="compositionally biased region" description="Polar residues" evidence="7">
    <location>
        <begin position="22"/>
        <end position="42"/>
    </location>
</feature>
<feature type="region of interest" description="Disordered" evidence="7">
    <location>
        <begin position="289"/>
        <end position="344"/>
    </location>
</feature>
<dbReference type="GO" id="GO:0008017">
    <property type="term" value="F:microtubule binding"/>
    <property type="evidence" value="ECO:0007669"/>
    <property type="project" value="InterPro"/>
</dbReference>
<evidence type="ECO:0000256" key="1">
    <source>
        <dbReference type="ARBA" id="ARBA00004245"/>
    </source>
</evidence>
<dbReference type="PANTHER" id="PTHR46372:SF6">
    <property type="entry name" value="PROTEIN WVD2-LIKE 1"/>
    <property type="match status" value="1"/>
</dbReference>
<comment type="similarity">
    <text evidence="2">Belongs to the TPX2 family.</text>
</comment>
<feature type="compositionally biased region" description="Polar residues" evidence="7">
    <location>
        <begin position="61"/>
        <end position="81"/>
    </location>
</feature>
<feature type="region of interest" description="Disordered" evidence="7">
    <location>
        <begin position="1"/>
        <end position="98"/>
    </location>
</feature>
<keyword evidence="4" id="KW-0493">Microtubule</keyword>
<evidence type="ECO:0000313" key="9">
    <source>
        <dbReference type="EMBL" id="PWA55165.1"/>
    </source>
</evidence>
<dbReference type="Proteomes" id="UP000245207">
    <property type="component" value="Unassembled WGS sequence"/>
</dbReference>
<keyword evidence="5" id="KW-0206">Cytoskeleton</keyword>
<dbReference type="STRING" id="35608.A0A2U1M1M7"/>
<proteinExistence type="inferred from homology"/>
<dbReference type="OrthoDB" id="1925970at2759"/>
<dbReference type="EMBL" id="PKPP01006842">
    <property type="protein sequence ID" value="PWA55165.1"/>
    <property type="molecule type" value="Genomic_DNA"/>
</dbReference>
<keyword evidence="3" id="KW-0963">Cytoplasm</keyword>
<feature type="compositionally biased region" description="Low complexity" evidence="7">
    <location>
        <begin position="87"/>
        <end position="98"/>
    </location>
</feature>
<sequence>MGRDVPSLRTDKKPNVVKVKSNGVSRGTNHVSPEGQSINITKSEAEAHAEISPEKQEAVGVSNTNYESASPGGITSNPEPQKSNEKVIGSPVSPASGSASLEENMVAGLRISSNTSGFQSPMNTKQLQQNSPFSAIRAQKSDTHKYHDDEDNWSMASSAATSRTMKSRVTVGVAPSFKSAQRAAQRKEFYSKLEQKHQALKAEKMEYEARTKEEQEEAIKQMRKSMVVKANPVPSFYRQGPPPKVELKKLPLTRAKSPKLSRRKSCGDTTHTSAHEAALCSKVRHSLGTYKPASATSSPIKQTQGRTMNGINTPKKRTTKQSNESPKGSPLKAKGTNSDVTVQS</sequence>
<evidence type="ECO:0000256" key="6">
    <source>
        <dbReference type="SAM" id="Coils"/>
    </source>
</evidence>
<dbReference type="AlphaFoldDB" id="A0A2U1M1M7"/>
<feature type="compositionally biased region" description="Polar residues" evidence="7">
    <location>
        <begin position="335"/>
        <end position="344"/>
    </location>
</feature>
<organism evidence="9 10">
    <name type="scientific">Artemisia annua</name>
    <name type="common">Sweet wormwood</name>
    <dbReference type="NCBI Taxonomy" id="35608"/>
    <lineage>
        <taxon>Eukaryota</taxon>
        <taxon>Viridiplantae</taxon>
        <taxon>Streptophyta</taxon>
        <taxon>Embryophyta</taxon>
        <taxon>Tracheophyta</taxon>
        <taxon>Spermatophyta</taxon>
        <taxon>Magnoliopsida</taxon>
        <taxon>eudicotyledons</taxon>
        <taxon>Gunneridae</taxon>
        <taxon>Pentapetalae</taxon>
        <taxon>asterids</taxon>
        <taxon>campanulids</taxon>
        <taxon>Asterales</taxon>
        <taxon>Asteraceae</taxon>
        <taxon>Asteroideae</taxon>
        <taxon>Anthemideae</taxon>
        <taxon>Artemisiinae</taxon>
        <taxon>Artemisia</taxon>
    </lineage>
</organism>
<protein>
    <submittedName>
        <fullName evidence="9">TPX2, C-terminal domain-containing protein</fullName>
    </submittedName>
</protein>
<evidence type="ECO:0000313" key="10">
    <source>
        <dbReference type="Proteomes" id="UP000245207"/>
    </source>
</evidence>
<feature type="coiled-coil region" evidence="6">
    <location>
        <begin position="190"/>
        <end position="217"/>
    </location>
</feature>
<dbReference type="InterPro" id="IPR027329">
    <property type="entry name" value="TPX2_C"/>
</dbReference>
<dbReference type="InterPro" id="IPR044806">
    <property type="entry name" value="WVD2/WDL1-4"/>
</dbReference>
<feature type="compositionally biased region" description="Basic and acidic residues" evidence="7">
    <location>
        <begin position="43"/>
        <end position="57"/>
    </location>
</feature>
<keyword evidence="6" id="KW-0175">Coiled coil</keyword>
<keyword evidence="10" id="KW-1185">Reference proteome</keyword>